<sequence length="83" mass="9327">MNIILLIMLGILLMPIYEAWQDDDIWQKMLAFSSIATKTSIMILIVSVLRDDWMIGVVGVLILSVGNAALMLLAHVLRRMNTV</sequence>
<dbReference type="Proteomes" id="UP000615026">
    <property type="component" value="Unassembled WGS sequence"/>
</dbReference>
<evidence type="ECO:0000256" key="1">
    <source>
        <dbReference type="SAM" id="Phobius"/>
    </source>
</evidence>
<accession>A0A928WYP5</accession>
<organism evidence="2 3">
    <name type="scientific">Leptolyngbya cf. ectocarpi LEGE 11479</name>
    <dbReference type="NCBI Taxonomy" id="1828722"/>
    <lineage>
        <taxon>Bacteria</taxon>
        <taxon>Bacillati</taxon>
        <taxon>Cyanobacteriota</taxon>
        <taxon>Cyanophyceae</taxon>
        <taxon>Leptolyngbyales</taxon>
        <taxon>Leptolyngbyaceae</taxon>
        <taxon>Leptolyngbya group</taxon>
        <taxon>Leptolyngbya</taxon>
    </lineage>
</organism>
<gene>
    <name evidence="2" type="ORF">IQ260_03700</name>
</gene>
<keyword evidence="1" id="KW-0812">Transmembrane</keyword>
<evidence type="ECO:0000313" key="3">
    <source>
        <dbReference type="Proteomes" id="UP000615026"/>
    </source>
</evidence>
<comment type="caution">
    <text evidence="2">The sequence shown here is derived from an EMBL/GenBank/DDBJ whole genome shotgun (WGS) entry which is preliminary data.</text>
</comment>
<proteinExistence type="predicted"/>
<keyword evidence="1" id="KW-1133">Transmembrane helix</keyword>
<name>A0A928WYP5_LEPEC</name>
<dbReference type="RefSeq" id="WP_193990968.1">
    <property type="nucleotide sequence ID" value="NZ_JADEXP010000017.1"/>
</dbReference>
<keyword evidence="1" id="KW-0472">Membrane</keyword>
<feature type="transmembrane region" description="Helical" evidence="1">
    <location>
        <begin position="56"/>
        <end position="77"/>
    </location>
</feature>
<keyword evidence="3" id="KW-1185">Reference proteome</keyword>
<feature type="transmembrane region" description="Helical" evidence="1">
    <location>
        <begin position="31"/>
        <end position="49"/>
    </location>
</feature>
<reference evidence="2" key="1">
    <citation type="submission" date="2020-10" db="EMBL/GenBank/DDBJ databases">
        <authorList>
            <person name="Castelo-Branco R."/>
            <person name="Eusebio N."/>
            <person name="Adriana R."/>
            <person name="Vieira A."/>
            <person name="Brugerolle De Fraissinette N."/>
            <person name="Rezende De Castro R."/>
            <person name="Schneider M.P."/>
            <person name="Vasconcelos V."/>
            <person name="Leao P.N."/>
        </authorList>
    </citation>
    <scope>NUCLEOTIDE SEQUENCE</scope>
    <source>
        <strain evidence="2">LEGE 11479</strain>
    </source>
</reference>
<dbReference type="EMBL" id="JADEXP010000017">
    <property type="protein sequence ID" value="MBE9065752.1"/>
    <property type="molecule type" value="Genomic_DNA"/>
</dbReference>
<dbReference type="AlphaFoldDB" id="A0A928WYP5"/>
<evidence type="ECO:0000313" key="2">
    <source>
        <dbReference type="EMBL" id="MBE9065752.1"/>
    </source>
</evidence>
<protein>
    <submittedName>
        <fullName evidence="2">Uncharacterized protein</fullName>
    </submittedName>
</protein>